<name>A0A7V4U5B1_CALAY</name>
<reference evidence="1" key="1">
    <citation type="journal article" date="2020" name="mSystems">
        <title>Genome- and Community-Level Interaction Insights into Carbon Utilization and Element Cycling Functions of Hydrothermarchaeota in Hydrothermal Sediment.</title>
        <authorList>
            <person name="Zhou Z."/>
            <person name="Liu Y."/>
            <person name="Xu W."/>
            <person name="Pan J."/>
            <person name="Luo Z.H."/>
            <person name="Li M."/>
        </authorList>
    </citation>
    <scope>NUCLEOTIDE SEQUENCE [LARGE SCALE GENOMIC DNA]</scope>
    <source>
        <strain evidence="1">HyVt-577</strain>
    </source>
</reference>
<dbReference type="PROSITE" id="PS51257">
    <property type="entry name" value="PROKAR_LIPOPROTEIN"/>
    <property type="match status" value="1"/>
</dbReference>
<dbReference type="InterPro" id="IPR036278">
    <property type="entry name" value="Sialidase_sf"/>
</dbReference>
<dbReference type="Gene3D" id="2.115.10.20">
    <property type="entry name" value="Glycosyl hydrolase domain, family 43"/>
    <property type="match status" value="1"/>
</dbReference>
<dbReference type="CDD" id="cd15482">
    <property type="entry name" value="Sialidase_non-viral"/>
    <property type="match status" value="1"/>
</dbReference>
<comment type="caution">
    <text evidence="1">The sequence shown here is derived from an EMBL/GenBank/DDBJ whole genome shotgun (WGS) entry which is preliminary data.</text>
</comment>
<proteinExistence type="predicted"/>
<dbReference type="EMBL" id="DRQG01000146">
    <property type="protein sequence ID" value="HGY57144.1"/>
    <property type="molecule type" value="Genomic_DNA"/>
</dbReference>
<dbReference type="Proteomes" id="UP000885779">
    <property type="component" value="Unassembled WGS sequence"/>
</dbReference>
<evidence type="ECO:0000313" key="1">
    <source>
        <dbReference type="EMBL" id="HGY57144.1"/>
    </source>
</evidence>
<sequence length="299" mass="32626">MFFTRKEKGCFPKIALLTGAIIVVLLSSCKQDNPEPGECQAQEKGESPLYSHYIYITTSDDGIHFDPQSALILEHASVADLTIGKDGSIWAYFVNGQPGKHGIFAARQTKTGAWEMVDCIKINDRFNGNAVDPDVTRLPDGRYRLVYFEGNFVSQNLQPDDPHPIYSAVSEDGIHFVVENLLIAEQGVTDPSLIQLPDSSWLLAMVRGNETLLAASEDGASFTLTGVTVKEVGIPELGILPDGRVVLYLSKIFVSSDKGQTWQLVEDAMVPGNGADPSLVAMPAGGYAFSFKRIFLETH</sequence>
<gene>
    <name evidence="1" type="ORF">ENK44_15655</name>
</gene>
<accession>A0A7V4U5B1</accession>
<evidence type="ECO:0008006" key="2">
    <source>
        <dbReference type="Google" id="ProtNLM"/>
    </source>
</evidence>
<dbReference type="InterPro" id="IPR023296">
    <property type="entry name" value="Glyco_hydro_beta-prop_sf"/>
</dbReference>
<protein>
    <recommendedName>
        <fullName evidence="2">Exo-alpha-sialidase</fullName>
    </recommendedName>
</protein>
<dbReference type="AlphaFoldDB" id="A0A7V4U5B1"/>
<dbReference type="SUPFAM" id="SSF50939">
    <property type="entry name" value="Sialidases"/>
    <property type="match status" value="1"/>
</dbReference>
<organism evidence="1">
    <name type="scientific">Caldithrix abyssi</name>
    <dbReference type="NCBI Taxonomy" id="187145"/>
    <lineage>
        <taxon>Bacteria</taxon>
        <taxon>Pseudomonadati</taxon>
        <taxon>Calditrichota</taxon>
        <taxon>Calditrichia</taxon>
        <taxon>Calditrichales</taxon>
        <taxon>Calditrichaceae</taxon>
        <taxon>Caldithrix</taxon>
    </lineage>
</organism>